<name>A0A1G1W086_9BACT</name>
<evidence type="ECO:0000313" key="3">
    <source>
        <dbReference type="Proteomes" id="UP000176299"/>
    </source>
</evidence>
<feature type="transmembrane region" description="Helical" evidence="1">
    <location>
        <begin position="96"/>
        <end position="117"/>
    </location>
</feature>
<sequence>MEKPAVSIYLAKLPFVFFHWWFLEAPLTLLKILRFIFAAFAHLFSFKELFTTFFQPWKNEYREGLVRTAIVVGVVFKTILIFFDLFLFGVLLALELVIFFGWFALPAIVLISLYGAIFA</sequence>
<reference evidence="2 3" key="1">
    <citation type="journal article" date="2016" name="Nat. Commun.">
        <title>Thousands of microbial genomes shed light on interconnected biogeochemical processes in an aquifer system.</title>
        <authorList>
            <person name="Anantharaman K."/>
            <person name="Brown C.T."/>
            <person name="Hug L.A."/>
            <person name="Sharon I."/>
            <person name="Castelle C.J."/>
            <person name="Probst A.J."/>
            <person name="Thomas B.C."/>
            <person name="Singh A."/>
            <person name="Wilkins M.J."/>
            <person name="Karaoz U."/>
            <person name="Brodie E.L."/>
            <person name="Williams K.H."/>
            <person name="Hubbard S.S."/>
            <person name="Banfield J.F."/>
        </authorList>
    </citation>
    <scope>NUCLEOTIDE SEQUENCE [LARGE SCALE GENOMIC DNA]</scope>
</reference>
<protein>
    <submittedName>
        <fullName evidence="2">Uncharacterized protein</fullName>
    </submittedName>
</protein>
<dbReference type="AlphaFoldDB" id="A0A1G1W086"/>
<dbReference type="STRING" id="1802591.A2113_03015"/>
<dbReference type="Proteomes" id="UP000176299">
    <property type="component" value="Unassembled WGS sequence"/>
</dbReference>
<feature type="transmembrane region" description="Helical" evidence="1">
    <location>
        <begin position="65"/>
        <end position="90"/>
    </location>
</feature>
<keyword evidence="1" id="KW-1133">Transmembrane helix</keyword>
<keyword evidence="1" id="KW-0472">Membrane</keyword>
<comment type="caution">
    <text evidence="2">The sequence shown here is derived from an EMBL/GenBank/DDBJ whole genome shotgun (WGS) entry which is preliminary data.</text>
</comment>
<evidence type="ECO:0000313" key="2">
    <source>
        <dbReference type="EMBL" id="OGY21076.1"/>
    </source>
</evidence>
<accession>A0A1G1W086</accession>
<feature type="transmembrane region" description="Helical" evidence="1">
    <location>
        <begin position="20"/>
        <end position="44"/>
    </location>
</feature>
<proteinExistence type="predicted"/>
<keyword evidence="1" id="KW-0812">Transmembrane</keyword>
<organism evidence="2 3">
    <name type="scientific">Candidatus Woykebacteria bacterium GWA1_44_8</name>
    <dbReference type="NCBI Taxonomy" id="1802591"/>
    <lineage>
        <taxon>Bacteria</taxon>
        <taxon>Candidatus Woykeibacteriota</taxon>
    </lineage>
</organism>
<dbReference type="EMBL" id="MHCN01000018">
    <property type="protein sequence ID" value="OGY21076.1"/>
    <property type="molecule type" value="Genomic_DNA"/>
</dbReference>
<evidence type="ECO:0000256" key="1">
    <source>
        <dbReference type="SAM" id="Phobius"/>
    </source>
</evidence>
<gene>
    <name evidence="2" type="ORF">A2113_03015</name>
</gene>